<dbReference type="Gene3D" id="1.10.150.130">
    <property type="match status" value="1"/>
</dbReference>
<dbReference type="InterPro" id="IPR010998">
    <property type="entry name" value="Integrase_recombinase_N"/>
</dbReference>
<dbReference type="PANTHER" id="PTHR34605">
    <property type="entry name" value="PHAGE_INTEGRASE DOMAIN-CONTAINING PROTEIN"/>
    <property type="match status" value="1"/>
</dbReference>
<proteinExistence type="predicted"/>
<dbReference type="PANTHER" id="PTHR34605:SF3">
    <property type="entry name" value="P CELL-TYPE AGGLUTINATION PROTEIN MAP4-LIKE-RELATED"/>
    <property type="match status" value="1"/>
</dbReference>
<keyword evidence="1" id="KW-0238">DNA-binding</keyword>
<dbReference type="SUPFAM" id="SSF56349">
    <property type="entry name" value="DNA breaking-rejoining enzymes"/>
    <property type="match status" value="1"/>
</dbReference>
<evidence type="ECO:0008006" key="5">
    <source>
        <dbReference type="Google" id="ProtNLM"/>
    </source>
</evidence>
<dbReference type="VEuPathDB" id="FungiDB:PSTT_06316"/>
<reference evidence="3 4" key="1">
    <citation type="submission" date="2017-12" db="EMBL/GenBank/DDBJ databases">
        <title>Gene loss provides genomic basis for host adaptation in cereal stripe rust fungi.</title>
        <authorList>
            <person name="Xia C."/>
        </authorList>
    </citation>
    <scope>NUCLEOTIDE SEQUENCE [LARGE SCALE GENOMIC DNA]</scope>
    <source>
        <strain evidence="3 4">93TX-2</strain>
    </source>
</reference>
<dbReference type="InterPro" id="IPR013762">
    <property type="entry name" value="Integrase-like_cat_sf"/>
</dbReference>
<evidence type="ECO:0000256" key="1">
    <source>
        <dbReference type="ARBA" id="ARBA00023125"/>
    </source>
</evidence>
<dbReference type="GO" id="GO:0015074">
    <property type="term" value="P:DNA integration"/>
    <property type="evidence" value="ECO:0007669"/>
    <property type="project" value="InterPro"/>
</dbReference>
<dbReference type="GO" id="GO:0006310">
    <property type="term" value="P:DNA recombination"/>
    <property type="evidence" value="ECO:0007669"/>
    <property type="project" value="UniProtKB-KW"/>
</dbReference>
<dbReference type="SUPFAM" id="SSF47823">
    <property type="entry name" value="lambda integrase-like, N-terminal domain"/>
    <property type="match status" value="1"/>
</dbReference>
<evidence type="ECO:0000313" key="3">
    <source>
        <dbReference type="EMBL" id="POW18834.1"/>
    </source>
</evidence>
<name>A0A2S4WAP0_9BASI</name>
<dbReference type="GO" id="GO:0003677">
    <property type="term" value="F:DNA binding"/>
    <property type="evidence" value="ECO:0007669"/>
    <property type="project" value="UniProtKB-KW"/>
</dbReference>
<dbReference type="OrthoDB" id="3254696at2759"/>
<dbReference type="Proteomes" id="UP000238274">
    <property type="component" value="Unassembled WGS sequence"/>
</dbReference>
<organism evidence="3 4">
    <name type="scientific">Puccinia striiformis</name>
    <dbReference type="NCBI Taxonomy" id="27350"/>
    <lineage>
        <taxon>Eukaryota</taxon>
        <taxon>Fungi</taxon>
        <taxon>Dikarya</taxon>
        <taxon>Basidiomycota</taxon>
        <taxon>Pucciniomycotina</taxon>
        <taxon>Pucciniomycetes</taxon>
        <taxon>Pucciniales</taxon>
        <taxon>Pucciniaceae</taxon>
        <taxon>Puccinia</taxon>
    </lineage>
</organism>
<dbReference type="VEuPathDB" id="FungiDB:PSHT_05322"/>
<evidence type="ECO:0000313" key="4">
    <source>
        <dbReference type="Proteomes" id="UP000238274"/>
    </source>
</evidence>
<keyword evidence="2" id="KW-0233">DNA recombination</keyword>
<keyword evidence="4" id="KW-1185">Reference proteome</keyword>
<reference evidence="4" key="3">
    <citation type="journal article" date="2018" name="Mol. Plant Microbe Interact.">
        <title>Genome sequence resources for the wheat stripe rust pathogen (Puccinia striiformis f. sp. tritici) and the barley stripe rust pathogen (Puccinia striiformis f. sp. hordei).</title>
        <authorList>
            <person name="Xia C."/>
            <person name="Wang M."/>
            <person name="Yin C."/>
            <person name="Cornejo O.E."/>
            <person name="Hulbert S.H."/>
            <person name="Chen X."/>
        </authorList>
    </citation>
    <scope>NUCLEOTIDE SEQUENCE [LARGE SCALE GENOMIC DNA]</scope>
    <source>
        <strain evidence="4">93TX-2</strain>
    </source>
</reference>
<dbReference type="InterPro" id="IPR052925">
    <property type="entry name" value="Phage_Integrase-like_Recomb"/>
</dbReference>
<evidence type="ECO:0000256" key="2">
    <source>
        <dbReference type="ARBA" id="ARBA00023172"/>
    </source>
</evidence>
<reference evidence="4" key="2">
    <citation type="journal article" date="2018" name="BMC Genomics">
        <title>Genomic insights into host adaptation between the wheat stripe rust pathogen (Puccinia striiformis f. sp. tritici) and the barley stripe rust pathogen (Puccinia striiformis f. sp. hordei).</title>
        <authorList>
            <person name="Xia C."/>
            <person name="Wang M."/>
            <person name="Yin C."/>
            <person name="Cornejo O.E."/>
            <person name="Hulbert S.H."/>
            <person name="Chen X."/>
        </authorList>
    </citation>
    <scope>NUCLEOTIDE SEQUENCE [LARGE SCALE GENOMIC DNA]</scope>
    <source>
        <strain evidence="4">93TX-2</strain>
    </source>
</reference>
<gene>
    <name evidence="3" type="ORF">PSHT_05322</name>
</gene>
<sequence>MWHKTLCSFRPLRMIPNPVPVDVGWYGDASTSFGVGVVIGKGWAQFKLVGDWVGPIHSPRGIAWLETVAVRLGILMLIELGAVKGKQFIVRTDNTTTEGVVRNWKSSDRHVNSEWKLIQSILIGEEINILGQRVSSGENLLHRTVFLTLMINNDELKKISFFLVGRQNMNKLSRGEMHMLHAWRWSTLLSYNSAVKRFVLFAKKDSRWRGLPVSGNDITEFCLEIGRSFTDPSRDGVSSKTLTKYLFGIQAWHIFHGATYPTGVKPRINLILKACDRVDCMFPKNKLKKSIHIKHLIFIYKSCTNGDEEQKAILDLILVAFWGMARLKELTYDNDEGPVSRWNSILTTDVDIRKLDGKKVTLRLREAKTASAGETQLIKLRGQPNILCPVEAVSRRLANARGAETSLFGYYSGKKRVQLLRERVIHVIQLLLNNGGYTGFSGHSFRIGGASLRNALGIPVEEICSLGRWKSDCYKLYIRNYERYELVETKQLLHNINKAN</sequence>
<dbReference type="InterPro" id="IPR011010">
    <property type="entry name" value="DNA_brk_join_enz"/>
</dbReference>
<dbReference type="VEuPathDB" id="FungiDB:PSTT_07771"/>
<protein>
    <recommendedName>
        <fullName evidence="5">Tyr recombinase domain-containing protein</fullName>
    </recommendedName>
</protein>
<comment type="caution">
    <text evidence="3">The sequence shown here is derived from an EMBL/GenBank/DDBJ whole genome shotgun (WGS) entry which is preliminary data.</text>
</comment>
<dbReference type="AlphaFoldDB" id="A0A2S4WAP0"/>
<dbReference type="Gene3D" id="1.10.443.10">
    <property type="entry name" value="Intergrase catalytic core"/>
    <property type="match status" value="1"/>
</dbReference>
<accession>A0A2S4WAP0</accession>
<dbReference type="EMBL" id="PKSM01000058">
    <property type="protein sequence ID" value="POW18834.1"/>
    <property type="molecule type" value="Genomic_DNA"/>
</dbReference>